<evidence type="ECO:0000313" key="12">
    <source>
        <dbReference type="EMBL" id="SFJ98003.1"/>
    </source>
</evidence>
<dbReference type="RefSeq" id="WP_149758230.1">
    <property type="nucleotide sequence ID" value="NZ_BSPE01000002.1"/>
</dbReference>
<comment type="subcellular location">
    <subcellularLocation>
        <location evidence="1">Cell membrane</location>
        <topology evidence="1">Peripheral membrane protein</topology>
    </subcellularLocation>
</comment>
<keyword evidence="4" id="KW-1003">Cell membrane</keyword>
<keyword evidence="8" id="KW-0408">Iron</keyword>
<evidence type="ECO:0000259" key="11">
    <source>
        <dbReference type="PROSITE" id="PS50893"/>
    </source>
</evidence>
<evidence type="ECO:0000256" key="2">
    <source>
        <dbReference type="ARBA" id="ARBA00005417"/>
    </source>
</evidence>
<keyword evidence="3" id="KW-0813">Transport</keyword>
<dbReference type="FunFam" id="3.40.50.300:FF:000134">
    <property type="entry name" value="Iron-enterobactin ABC transporter ATP-binding protein"/>
    <property type="match status" value="1"/>
</dbReference>
<dbReference type="PROSITE" id="PS00211">
    <property type="entry name" value="ABC_TRANSPORTER_1"/>
    <property type="match status" value="1"/>
</dbReference>
<dbReference type="InterPro" id="IPR017871">
    <property type="entry name" value="ABC_transporter-like_CS"/>
</dbReference>
<evidence type="ECO:0000256" key="5">
    <source>
        <dbReference type="ARBA" id="ARBA00022496"/>
    </source>
</evidence>
<evidence type="ECO:0000313" key="13">
    <source>
        <dbReference type="Proteomes" id="UP000323300"/>
    </source>
</evidence>
<reference evidence="12 13" key="1">
    <citation type="submission" date="2016-10" db="EMBL/GenBank/DDBJ databases">
        <authorList>
            <person name="Varghese N."/>
            <person name="Submissions S."/>
        </authorList>
    </citation>
    <scope>NUCLEOTIDE SEQUENCE [LARGE SCALE GENOMIC DNA]</scope>
    <source>
        <strain evidence="12 13">DSM 21822</strain>
    </source>
</reference>
<keyword evidence="5" id="KW-0410">Iron transport</keyword>
<evidence type="ECO:0000256" key="7">
    <source>
        <dbReference type="ARBA" id="ARBA00022840"/>
    </source>
</evidence>
<dbReference type="PANTHER" id="PTHR42771">
    <property type="entry name" value="IRON(3+)-HYDROXAMATE IMPORT ATP-BINDING PROTEIN FHUC"/>
    <property type="match status" value="1"/>
</dbReference>
<dbReference type="InterPro" id="IPR003439">
    <property type="entry name" value="ABC_transporter-like_ATP-bd"/>
</dbReference>
<dbReference type="AlphaFoldDB" id="A0A1I3VSV8"/>
<dbReference type="SUPFAM" id="SSF52540">
    <property type="entry name" value="P-loop containing nucleoside triphosphate hydrolases"/>
    <property type="match status" value="1"/>
</dbReference>
<dbReference type="CDD" id="cd03214">
    <property type="entry name" value="ABC_Iron-Siderophores_B12_Hemin"/>
    <property type="match status" value="1"/>
</dbReference>
<keyword evidence="7 12" id="KW-0067">ATP-binding</keyword>
<protein>
    <submittedName>
        <fullName evidence="12">Iron complex transport system ATP-binding protein</fullName>
    </submittedName>
</protein>
<evidence type="ECO:0000256" key="1">
    <source>
        <dbReference type="ARBA" id="ARBA00004202"/>
    </source>
</evidence>
<evidence type="ECO:0000256" key="10">
    <source>
        <dbReference type="ARBA" id="ARBA00023136"/>
    </source>
</evidence>
<dbReference type="InterPro" id="IPR051535">
    <property type="entry name" value="Siderophore_ABC-ATPase"/>
</dbReference>
<dbReference type="OrthoDB" id="9805601at2"/>
<evidence type="ECO:0000256" key="4">
    <source>
        <dbReference type="ARBA" id="ARBA00022475"/>
    </source>
</evidence>
<name>A0A1I3VSV8_9HYPH</name>
<feature type="domain" description="ABC transporter" evidence="11">
    <location>
        <begin position="10"/>
        <end position="246"/>
    </location>
</feature>
<comment type="similarity">
    <text evidence="2">Belongs to the ABC transporter superfamily.</text>
</comment>
<dbReference type="SMART" id="SM00382">
    <property type="entry name" value="AAA"/>
    <property type="match status" value="1"/>
</dbReference>
<dbReference type="Pfam" id="PF00005">
    <property type="entry name" value="ABC_tran"/>
    <property type="match status" value="1"/>
</dbReference>
<dbReference type="GO" id="GO:0006826">
    <property type="term" value="P:iron ion transport"/>
    <property type="evidence" value="ECO:0007669"/>
    <property type="project" value="UniProtKB-KW"/>
</dbReference>
<dbReference type="InterPro" id="IPR003593">
    <property type="entry name" value="AAA+_ATPase"/>
</dbReference>
<dbReference type="InterPro" id="IPR027417">
    <property type="entry name" value="P-loop_NTPase"/>
</dbReference>
<dbReference type="PROSITE" id="PS50893">
    <property type="entry name" value="ABC_TRANSPORTER_2"/>
    <property type="match status" value="1"/>
</dbReference>
<dbReference type="PANTHER" id="PTHR42771:SF2">
    <property type="entry name" value="IRON(3+)-HYDROXAMATE IMPORT ATP-BINDING PROTEIN FHUC"/>
    <property type="match status" value="1"/>
</dbReference>
<evidence type="ECO:0000256" key="3">
    <source>
        <dbReference type="ARBA" id="ARBA00022448"/>
    </source>
</evidence>
<accession>A0A1I3VSV8</accession>
<dbReference type="GO" id="GO:0016887">
    <property type="term" value="F:ATP hydrolysis activity"/>
    <property type="evidence" value="ECO:0007669"/>
    <property type="project" value="InterPro"/>
</dbReference>
<evidence type="ECO:0000256" key="8">
    <source>
        <dbReference type="ARBA" id="ARBA00023004"/>
    </source>
</evidence>
<evidence type="ECO:0000256" key="6">
    <source>
        <dbReference type="ARBA" id="ARBA00022741"/>
    </source>
</evidence>
<dbReference type="Gene3D" id="3.40.50.300">
    <property type="entry name" value="P-loop containing nucleotide triphosphate hydrolases"/>
    <property type="match status" value="1"/>
</dbReference>
<sequence>MTSADDQNAFSISELSFTTGERTLLGPISLQLERGRVYGLIGHNGSGKTTLVKLLARQQSPSSGTITFSGRPLPAWRPRELARVLAYLPQATPAATGLTVRELAALGRYPWHGALGRFGPEDHRHVDEALTLTDMTSFSDRLVDELSGGERQRAWIAMLVAQDASVMLLDEPTSALDIAHQEEVLGLVQELSRKRGLCVIIVLHDPNMAARHCDELIALKEGKLLTRGTPHEMMNGDVLKGIFGVEMGVFFHPETGQPIGYVQ</sequence>
<dbReference type="GO" id="GO:0005524">
    <property type="term" value="F:ATP binding"/>
    <property type="evidence" value="ECO:0007669"/>
    <property type="project" value="UniProtKB-KW"/>
</dbReference>
<keyword evidence="6" id="KW-0547">Nucleotide-binding</keyword>
<keyword evidence="13" id="KW-1185">Reference proteome</keyword>
<organism evidence="12 13">
    <name type="scientific">Neomesorhizobium albiziae</name>
    <dbReference type="NCBI Taxonomy" id="335020"/>
    <lineage>
        <taxon>Bacteria</taxon>
        <taxon>Pseudomonadati</taxon>
        <taxon>Pseudomonadota</taxon>
        <taxon>Alphaproteobacteria</taxon>
        <taxon>Hyphomicrobiales</taxon>
        <taxon>Phyllobacteriaceae</taxon>
        <taxon>Neomesorhizobium</taxon>
    </lineage>
</organism>
<dbReference type="Proteomes" id="UP000323300">
    <property type="component" value="Unassembled WGS sequence"/>
</dbReference>
<keyword evidence="9" id="KW-0406">Ion transport</keyword>
<dbReference type="EMBL" id="FOSL01000001">
    <property type="protein sequence ID" value="SFJ98003.1"/>
    <property type="molecule type" value="Genomic_DNA"/>
</dbReference>
<gene>
    <name evidence="12" type="ORF">SAMN04488498_101688</name>
</gene>
<dbReference type="GO" id="GO:0005886">
    <property type="term" value="C:plasma membrane"/>
    <property type="evidence" value="ECO:0007669"/>
    <property type="project" value="UniProtKB-SubCell"/>
</dbReference>
<proteinExistence type="inferred from homology"/>
<evidence type="ECO:0000256" key="9">
    <source>
        <dbReference type="ARBA" id="ARBA00023065"/>
    </source>
</evidence>
<keyword evidence="10" id="KW-0472">Membrane</keyword>